<evidence type="ECO:0000313" key="1">
    <source>
        <dbReference type="EMBL" id="QLH64202.1"/>
    </source>
</evidence>
<organism evidence="1 2">
    <name type="scientific">Serratia symbiotica</name>
    <dbReference type="NCBI Taxonomy" id="138074"/>
    <lineage>
        <taxon>Bacteria</taxon>
        <taxon>Pseudomonadati</taxon>
        <taxon>Pseudomonadota</taxon>
        <taxon>Gammaproteobacteria</taxon>
        <taxon>Enterobacterales</taxon>
        <taxon>Yersiniaceae</taxon>
        <taxon>Serratia</taxon>
    </lineage>
</organism>
<dbReference type="Gene3D" id="3.90.350.10">
    <property type="entry name" value="Transposase Inhibitor Protein From Tn5, Chain A, domain 1"/>
    <property type="match status" value="1"/>
</dbReference>
<protein>
    <submittedName>
        <fullName evidence="1">Uncharacterized protein</fullName>
    </submittedName>
</protein>
<dbReference type="EMBL" id="CP050855">
    <property type="protein sequence ID" value="QLH64202.1"/>
    <property type="molecule type" value="Genomic_DNA"/>
</dbReference>
<dbReference type="InterPro" id="IPR012337">
    <property type="entry name" value="RNaseH-like_sf"/>
</dbReference>
<dbReference type="GeneID" id="93738080"/>
<dbReference type="STRING" id="138074.SYMBAF_140029"/>
<sequence>MELKAVIATEEIADDKNVRVEWKLLTDLLVTVLAEATEKLGWYSQRWKVEVFQNIMNHAVRLNAPGWVQYSV</sequence>
<gene>
    <name evidence="1" type="ORF">SYMBAF_16500</name>
</gene>
<dbReference type="SUPFAM" id="SSF53098">
    <property type="entry name" value="Ribonuclease H-like"/>
    <property type="match status" value="1"/>
</dbReference>
<dbReference type="RefSeq" id="WP_152609053.1">
    <property type="nucleotide sequence ID" value="NZ_CAXKXZ010000037.1"/>
</dbReference>
<reference evidence="1 2" key="1">
    <citation type="journal article" date="2014" name="Genome Announc.">
        <title>Whole-Genome Sequence of Serratia symbiotica Strain CWBI-2.3T, a Free-Living Symbiont of the Black Bean Aphid Aphis fabae.</title>
        <authorList>
            <person name="Foray V."/>
            <person name="Grigorescu A.S."/>
            <person name="Sabri A."/>
            <person name="Haubruge E."/>
            <person name="Lognay G."/>
            <person name="Francis F."/>
            <person name="Fauconnier M.L."/>
            <person name="Hance T."/>
            <person name="Thonart P."/>
        </authorList>
    </citation>
    <scope>NUCLEOTIDE SEQUENCE [LARGE SCALE GENOMIC DNA]</scope>
    <source>
        <strain evidence="1">CWBI-2.3</strain>
    </source>
</reference>
<name>A0A068Z2M4_9GAMM</name>
<proteinExistence type="predicted"/>
<accession>A0A068Z2M4</accession>
<evidence type="ECO:0000313" key="2">
    <source>
        <dbReference type="Proteomes" id="UP000042738"/>
    </source>
</evidence>
<dbReference type="Proteomes" id="UP000042738">
    <property type="component" value="Chromosome"/>
</dbReference>
<dbReference type="AlphaFoldDB" id="A0A068Z2M4"/>